<protein>
    <recommendedName>
        <fullName evidence="3">GIY-YIG domain-containing protein</fullName>
    </recommendedName>
</protein>
<dbReference type="STRING" id="410358.Mlab_0198"/>
<dbReference type="OrthoDB" id="17296at2157"/>
<organism evidence="1 2">
    <name type="scientific">Methanocorpusculum labreanum (strain ATCC 43576 / DSM 4855 / Z)</name>
    <dbReference type="NCBI Taxonomy" id="410358"/>
    <lineage>
        <taxon>Archaea</taxon>
        <taxon>Methanobacteriati</taxon>
        <taxon>Methanobacteriota</taxon>
        <taxon>Stenosarchaea group</taxon>
        <taxon>Methanomicrobia</taxon>
        <taxon>Methanomicrobiales</taxon>
        <taxon>Methanocorpusculaceae</taxon>
        <taxon>Methanocorpusculum</taxon>
    </lineage>
</organism>
<dbReference type="Proteomes" id="UP000000365">
    <property type="component" value="Chromosome"/>
</dbReference>
<dbReference type="AlphaFoldDB" id="A2SPW8"/>
<evidence type="ECO:0000313" key="2">
    <source>
        <dbReference type="Proteomes" id="UP000000365"/>
    </source>
</evidence>
<dbReference type="InterPro" id="IPR002837">
    <property type="entry name" value="DUF123"/>
</dbReference>
<dbReference type="GeneID" id="4795750"/>
<accession>A2SPW8</accession>
<proteinExistence type="predicted"/>
<dbReference type="eggNOG" id="arCOG00463">
    <property type="taxonomic scope" value="Archaea"/>
</dbReference>
<dbReference type="PANTHER" id="PTHR37460">
    <property type="entry name" value="ENDONUCLEASE III"/>
    <property type="match status" value="1"/>
</dbReference>
<evidence type="ECO:0000313" key="1">
    <source>
        <dbReference type="EMBL" id="ABN06374.1"/>
    </source>
</evidence>
<dbReference type="EMBL" id="CP000559">
    <property type="protein sequence ID" value="ABN06374.1"/>
    <property type="molecule type" value="Genomic_DNA"/>
</dbReference>
<name>A2SPW8_METLZ</name>
<keyword evidence="2" id="KW-1185">Reference proteome</keyword>
<gene>
    <name evidence="1" type="ordered locus">Mlab_0198</name>
</gene>
<dbReference type="KEGG" id="mla:Mlab_0198"/>
<dbReference type="PANTHER" id="PTHR37460:SF1">
    <property type="entry name" value="ENDONUCLEASE III"/>
    <property type="match status" value="1"/>
</dbReference>
<sequence length="144" mass="16033">MDKGIYCLILACADPCKVKIGALGSVEFQKGWYLYAGSALGSGGLSRVSRHIRFFHERYRKPKWHIDYLMAADEITLTGVVCAKTEERLECVLAKNIGGYSIADFGCSDCSCASHLFYRTDPPETEVARAFEKTGLVPIHHLIR</sequence>
<reference evidence="1 2" key="1">
    <citation type="journal article" date="2009" name="Stand. Genomic Sci.">
        <title>Complete genome sequence of Methanocorpusculum labreanum type strain Z.</title>
        <authorList>
            <person name="Anderson I.J."/>
            <person name="Sieprawska-Lupa M."/>
            <person name="Goltsman E."/>
            <person name="Lapidus A."/>
            <person name="Copeland A."/>
            <person name="Glavina Del Rio T."/>
            <person name="Tice H."/>
            <person name="Dalin E."/>
            <person name="Barry K."/>
            <person name="Pitluck S."/>
            <person name="Hauser L."/>
            <person name="Land M."/>
            <person name="Lucas S."/>
            <person name="Richardson P."/>
            <person name="Whitman W.B."/>
            <person name="Kyrpides N.C."/>
        </authorList>
    </citation>
    <scope>NUCLEOTIDE SEQUENCE [LARGE SCALE GENOMIC DNA]</scope>
    <source>
        <strain evidence="2">ATCC 43576 / DSM 4855 / Z</strain>
    </source>
</reference>
<dbReference type="HOGENOM" id="CLU_115699_0_0_2"/>
<dbReference type="Pfam" id="PF01986">
    <property type="entry name" value="DUF123"/>
    <property type="match status" value="1"/>
</dbReference>
<dbReference type="RefSeq" id="WP_011832575.1">
    <property type="nucleotide sequence ID" value="NC_008942.1"/>
</dbReference>
<dbReference type="CDD" id="cd10441">
    <property type="entry name" value="GIY-YIG_COG1833"/>
    <property type="match status" value="1"/>
</dbReference>
<evidence type="ECO:0008006" key="3">
    <source>
        <dbReference type="Google" id="ProtNLM"/>
    </source>
</evidence>